<evidence type="ECO:0000256" key="8">
    <source>
        <dbReference type="ARBA" id="ARBA00023098"/>
    </source>
</evidence>
<evidence type="ECO:0000256" key="1">
    <source>
        <dbReference type="ARBA" id="ARBA00004771"/>
    </source>
</evidence>
<evidence type="ECO:0000256" key="10">
    <source>
        <dbReference type="ARBA" id="ARBA00048109"/>
    </source>
</evidence>
<evidence type="ECO:0000259" key="12">
    <source>
        <dbReference type="Pfam" id="PF03007"/>
    </source>
</evidence>
<dbReference type="GO" id="GO:0071731">
    <property type="term" value="P:response to nitric oxide"/>
    <property type="evidence" value="ECO:0007669"/>
    <property type="project" value="TreeGrafter"/>
</dbReference>
<dbReference type="Pfam" id="PF06974">
    <property type="entry name" value="WS_DGAT_C"/>
    <property type="match status" value="1"/>
</dbReference>
<feature type="domain" description="O-acyltransferase WSD1-like N-terminal" evidence="12">
    <location>
        <begin position="7"/>
        <end position="268"/>
    </location>
</feature>
<keyword evidence="6 11" id="KW-0808">Transferase</keyword>
<dbReference type="Pfam" id="PF03007">
    <property type="entry name" value="WS_DGAT_cat"/>
    <property type="match status" value="1"/>
</dbReference>
<dbReference type="AlphaFoldDB" id="A0A9X3MWD7"/>
<keyword evidence="9 11" id="KW-0012">Acyltransferase</keyword>
<dbReference type="GO" id="GO:0004144">
    <property type="term" value="F:diacylglycerol O-acyltransferase activity"/>
    <property type="evidence" value="ECO:0007669"/>
    <property type="project" value="UniProtKB-EC"/>
</dbReference>
<keyword evidence="5 11" id="KW-0444">Lipid biosynthesis</keyword>
<comment type="catalytic activity">
    <reaction evidence="10 11">
        <text>an acyl-CoA + a 1,2-diacyl-sn-glycerol = a triacyl-sn-glycerol + CoA</text>
        <dbReference type="Rhea" id="RHEA:10868"/>
        <dbReference type="ChEBI" id="CHEBI:17815"/>
        <dbReference type="ChEBI" id="CHEBI:57287"/>
        <dbReference type="ChEBI" id="CHEBI:58342"/>
        <dbReference type="ChEBI" id="CHEBI:64615"/>
        <dbReference type="EC" id="2.3.1.20"/>
    </reaction>
</comment>
<dbReference type="GO" id="GO:0006071">
    <property type="term" value="P:glycerol metabolic process"/>
    <property type="evidence" value="ECO:0007669"/>
    <property type="project" value="UniProtKB-KW"/>
</dbReference>
<evidence type="ECO:0000256" key="2">
    <source>
        <dbReference type="ARBA" id="ARBA00005189"/>
    </source>
</evidence>
<keyword evidence="7 11" id="KW-0319">Glycerol metabolism</keyword>
<dbReference type="Proteomes" id="UP001149140">
    <property type="component" value="Unassembled WGS sequence"/>
</dbReference>
<accession>A0A9X3MWD7</accession>
<dbReference type="EC" id="2.3.1.20" evidence="4 11"/>
<dbReference type="InterPro" id="IPR023213">
    <property type="entry name" value="CAT-like_dom_sf"/>
</dbReference>
<reference evidence="14" key="1">
    <citation type="submission" date="2022-10" db="EMBL/GenBank/DDBJ databases">
        <title>The WGS of Solirubrobacter ginsenosidimutans DSM 21036.</title>
        <authorList>
            <person name="Jiang Z."/>
        </authorList>
    </citation>
    <scope>NUCLEOTIDE SEQUENCE</scope>
    <source>
        <strain evidence="14">DSM 21036</strain>
    </source>
</reference>
<evidence type="ECO:0000256" key="5">
    <source>
        <dbReference type="ARBA" id="ARBA00022516"/>
    </source>
</evidence>
<evidence type="ECO:0000256" key="3">
    <source>
        <dbReference type="ARBA" id="ARBA00009587"/>
    </source>
</evidence>
<sequence length="473" mass="50531">MSNPDRLTGLDASFLALEKDGAHMHVGSVLLFEGPAPDYDDFVARIAGGLHLVPRYRQRLAFPPLGASRPLWVDDPHFNAGYHVRHTALPAPAGEEELRALAGRVFSQQLDREKPLWEIWLVDEVAGDRFALICKTHHALVDGISGVDIMTVLFDLDPSPPERDEPPPWAARPLPGRAELLASAVAERAKAPFGFLRGILEHPDRAGVDAGRSVAGLAAMAAAGLSGAPPSPLNVRIGPHRRFAWAAADLATFKAIKDALGGTINDVVLTVVTGALRAHLFRHGRDPEGLELKAMVPISVRADADRGALGNQVAAMYAPLPVGLENPADRFRFVHGAMKGLKESGQAVGAQAITRLADAAAPTVLDQAARLQSRQRFFNLTVTNVPGPQVPLYLMGRRLEAFYPKVPLVLNTALGIAIMSYDGHIFFGLLGDYDALADIDALAADVDAAIAELAGAAGLGPPARRRRRTPARA</sequence>
<protein>
    <recommendedName>
        <fullName evidence="4 11">Diacylglycerol O-acyltransferase</fullName>
        <ecNumber evidence="4 11">2.3.1.20</ecNumber>
    </recommendedName>
</protein>
<dbReference type="Gene3D" id="3.30.559.10">
    <property type="entry name" value="Chloramphenicol acetyltransferase-like domain"/>
    <property type="match status" value="1"/>
</dbReference>
<dbReference type="InterPro" id="IPR014292">
    <property type="entry name" value="Acyl_transf_WS/DGAT"/>
</dbReference>
<evidence type="ECO:0000256" key="4">
    <source>
        <dbReference type="ARBA" id="ARBA00013244"/>
    </source>
</evidence>
<dbReference type="InterPro" id="IPR045034">
    <property type="entry name" value="O-acyltransferase_WSD1-like"/>
</dbReference>
<keyword evidence="15" id="KW-1185">Reference proteome</keyword>
<feature type="domain" description="O-acyltransferase WSD1 C-terminal" evidence="13">
    <location>
        <begin position="310"/>
        <end position="453"/>
    </location>
</feature>
<dbReference type="InterPro" id="IPR009721">
    <property type="entry name" value="O-acyltransferase_WSD1_C"/>
</dbReference>
<proteinExistence type="inferred from homology"/>
<evidence type="ECO:0000256" key="11">
    <source>
        <dbReference type="RuleBase" id="RU361241"/>
    </source>
</evidence>
<dbReference type="GO" id="GO:0005886">
    <property type="term" value="C:plasma membrane"/>
    <property type="evidence" value="ECO:0007669"/>
    <property type="project" value="TreeGrafter"/>
</dbReference>
<dbReference type="GO" id="GO:0001666">
    <property type="term" value="P:response to hypoxia"/>
    <property type="evidence" value="ECO:0007669"/>
    <property type="project" value="TreeGrafter"/>
</dbReference>
<gene>
    <name evidence="14" type="ORF">OM076_26900</name>
</gene>
<organism evidence="14 15">
    <name type="scientific">Solirubrobacter ginsenosidimutans</name>
    <dbReference type="NCBI Taxonomy" id="490573"/>
    <lineage>
        <taxon>Bacteria</taxon>
        <taxon>Bacillati</taxon>
        <taxon>Actinomycetota</taxon>
        <taxon>Thermoleophilia</taxon>
        <taxon>Solirubrobacterales</taxon>
        <taxon>Solirubrobacteraceae</taxon>
        <taxon>Solirubrobacter</taxon>
    </lineage>
</organism>
<comment type="similarity">
    <text evidence="3 11">Belongs to the long-chain O-acyltransferase family.</text>
</comment>
<comment type="caution">
    <text evidence="14">The sequence shown here is derived from an EMBL/GenBank/DDBJ whole genome shotgun (WGS) entry which is preliminary data.</text>
</comment>
<dbReference type="PANTHER" id="PTHR31650:SF1">
    <property type="entry name" value="WAX ESTER SYNTHASE_DIACYLGLYCEROL ACYLTRANSFERASE 4-RELATED"/>
    <property type="match status" value="1"/>
</dbReference>
<comment type="pathway">
    <text evidence="1 11">Glycerolipid metabolism; triacylglycerol biosynthesis.</text>
</comment>
<evidence type="ECO:0000256" key="6">
    <source>
        <dbReference type="ARBA" id="ARBA00022679"/>
    </source>
</evidence>
<comment type="pathway">
    <text evidence="2">Lipid metabolism.</text>
</comment>
<dbReference type="NCBIfam" id="TIGR02946">
    <property type="entry name" value="acyl_WS_DGAT"/>
    <property type="match status" value="1"/>
</dbReference>
<dbReference type="RefSeq" id="WP_270043178.1">
    <property type="nucleotide sequence ID" value="NZ_JAPDOD010000029.1"/>
</dbReference>
<dbReference type="GO" id="GO:0051701">
    <property type="term" value="P:biological process involved in interaction with host"/>
    <property type="evidence" value="ECO:0007669"/>
    <property type="project" value="TreeGrafter"/>
</dbReference>
<evidence type="ECO:0000259" key="13">
    <source>
        <dbReference type="Pfam" id="PF06974"/>
    </source>
</evidence>
<evidence type="ECO:0000256" key="9">
    <source>
        <dbReference type="ARBA" id="ARBA00023315"/>
    </source>
</evidence>
<evidence type="ECO:0000256" key="7">
    <source>
        <dbReference type="ARBA" id="ARBA00022798"/>
    </source>
</evidence>
<keyword evidence="8 11" id="KW-0443">Lipid metabolism</keyword>
<dbReference type="EMBL" id="JAPDOD010000029">
    <property type="protein sequence ID" value="MDA0163929.1"/>
    <property type="molecule type" value="Genomic_DNA"/>
</dbReference>
<dbReference type="GO" id="GO:0019432">
    <property type="term" value="P:triglyceride biosynthetic process"/>
    <property type="evidence" value="ECO:0007669"/>
    <property type="project" value="TreeGrafter"/>
</dbReference>
<dbReference type="InterPro" id="IPR004255">
    <property type="entry name" value="O-acyltransferase_WSD1_N"/>
</dbReference>
<dbReference type="PANTHER" id="PTHR31650">
    <property type="entry name" value="O-ACYLTRANSFERASE (WSD1-LIKE) FAMILY PROTEIN"/>
    <property type="match status" value="1"/>
</dbReference>
<name>A0A9X3MWD7_9ACTN</name>
<evidence type="ECO:0000313" key="14">
    <source>
        <dbReference type="EMBL" id="MDA0163929.1"/>
    </source>
</evidence>
<evidence type="ECO:0000313" key="15">
    <source>
        <dbReference type="Proteomes" id="UP001149140"/>
    </source>
</evidence>
<dbReference type="SUPFAM" id="SSF52777">
    <property type="entry name" value="CoA-dependent acyltransferases"/>
    <property type="match status" value="1"/>
</dbReference>